<reference evidence="3" key="2">
    <citation type="submission" date="2021-10" db="EMBL/GenBank/DDBJ databases">
        <title>Phylogenomics reveals ancestral predisposition of the termite-cultivated fungus Termitomyces towards a domesticated lifestyle.</title>
        <authorList>
            <person name="Auxier B."/>
            <person name="Grum-Grzhimaylo A."/>
            <person name="Cardenas M.E."/>
            <person name="Lodge J.D."/>
            <person name="Laessoe T."/>
            <person name="Pedersen O."/>
            <person name="Smith M.E."/>
            <person name="Kuyper T.W."/>
            <person name="Franco-Molano E.A."/>
            <person name="Baroni T.J."/>
            <person name="Aanen D.K."/>
        </authorList>
    </citation>
    <scope>NUCLEOTIDE SEQUENCE</scope>
    <source>
        <strain evidence="3">AP01</strain>
        <tissue evidence="3">Mycelium</tissue>
    </source>
</reference>
<reference evidence="3" key="1">
    <citation type="submission" date="2020-07" db="EMBL/GenBank/DDBJ databases">
        <authorList>
            <person name="Nieuwenhuis M."/>
            <person name="Van De Peppel L.J.J."/>
        </authorList>
    </citation>
    <scope>NUCLEOTIDE SEQUENCE</scope>
    <source>
        <strain evidence="3">AP01</strain>
        <tissue evidence="3">Mycelium</tissue>
    </source>
</reference>
<dbReference type="Proteomes" id="UP000775547">
    <property type="component" value="Unassembled WGS sequence"/>
</dbReference>
<feature type="region of interest" description="Disordered" evidence="1">
    <location>
        <begin position="1"/>
        <end position="25"/>
    </location>
</feature>
<accession>A0A9P7G8E5</accession>
<dbReference type="Pfam" id="PF00172">
    <property type="entry name" value="Zn_clus"/>
    <property type="match status" value="1"/>
</dbReference>
<dbReference type="PROSITE" id="PS00463">
    <property type="entry name" value="ZN2_CY6_FUNGAL_1"/>
    <property type="match status" value="1"/>
</dbReference>
<feature type="domain" description="Zn(2)-C6 fungal-type" evidence="2">
    <location>
        <begin position="402"/>
        <end position="437"/>
    </location>
</feature>
<dbReference type="Gene3D" id="4.10.240.10">
    <property type="entry name" value="Zn(2)-C6 fungal-type DNA-binding domain"/>
    <property type="match status" value="1"/>
</dbReference>
<sequence length="461" mass="50900">MDTLTGRSFDTNGTPSVTGTGDHNSVLPTYHTSLYDGSQAWHYHQGEHELVSMDLSLLLHNATQSFAPAPHGSSTIFESSIRDEQDVMAMYRTWSTSFRQPVEAEASNNRQPNDVHERCNFSQGMFYPPPRLTLGNVEGQSVNGFPVCDDFREQGGYLGLEGMSESMVASHPMNGLDSTAIDAGEENLWMLLNSECYDTRYLPETEPAPARVEHTPILPHQLSSYSELSANVEFLNSLMRQPHGDAESETCIDAPAAPFSQDHTYESGLEAEEYPSQGQALPPSYFESQFQATLGSLETSQPPSGRRRRRPNIPPPGANDESSESWRFLFDHRMVAAPASSSASHGLSPLAHSSSSTSSTYSPSSSSSIFSCNDLVTHPSQMLPSTARRGSPSQPAKVSNVACYYCRERKIACGRAAIGSLDQRCNQCQRRNFQCVYPKHNKRGQHRRKGFNKSKGKDRSQ</sequence>
<dbReference type="GO" id="GO:0008270">
    <property type="term" value="F:zinc ion binding"/>
    <property type="evidence" value="ECO:0007669"/>
    <property type="project" value="InterPro"/>
</dbReference>
<dbReference type="EMBL" id="JABCKV010000058">
    <property type="protein sequence ID" value="KAG5644794.1"/>
    <property type="molecule type" value="Genomic_DNA"/>
</dbReference>
<comment type="caution">
    <text evidence="3">The sequence shown here is derived from an EMBL/GenBank/DDBJ whole genome shotgun (WGS) entry which is preliminary data.</text>
</comment>
<dbReference type="OrthoDB" id="39175at2759"/>
<evidence type="ECO:0000313" key="3">
    <source>
        <dbReference type="EMBL" id="KAG5644794.1"/>
    </source>
</evidence>
<keyword evidence="4" id="KW-1185">Reference proteome</keyword>
<name>A0A9P7G8E5_9AGAR</name>
<protein>
    <recommendedName>
        <fullName evidence="2">Zn(2)-C6 fungal-type domain-containing protein</fullName>
    </recommendedName>
</protein>
<feature type="region of interest" description="Disordered" evidence="1">
    <location>
        <begin position="341"/>
        <end position="363"/>
    </location>
</feature>
<dbReference type="InterPro" id="IPR001138">
    <property type="entry name" value="Zn2Cys6_DnaBD"/>
</dbReference>
<feature type="region of interest" description="Disordered" evidence="1">
    <location>
        <begin position="439"/>
        <end position="461"/>
    </location>
</feature>
<dbReference type="InterPro" id="IPR036864">
    <property type="entry name" value="Zn2-C6_fun-type_DNA-bd_sf"/>
</dbReference>
<dbReference type="CDD" id="cd00067">
    <property type="entry name" value="GAL4"/>
    <property type="match status" value="1"/>
</dbReference>
<feature type="region of interest" description="Disordered" evidence="1">
    <location>
        <begin position="296"/>
        <end position="323"/>
    </location>
</feature>
<dbReference type="SUPFAM" id="SSF57701">
    <property type="entry name" value="Zn2/Cys6 DNA-binding domain"/>
    <property type="match status" value="1"/>
</dbReference>
<feature type="compositionally biased region" description="Basic residues" evidence="1">
    <location>
        <begin position="439"/>
        <end position="454"/>
    </location>
</feature>
<evidence type="ECO:0000259" key="2">
    <source>
        <dbReference type="PROSITE" id="PS50048"/>
    </source>
</evidence>
<dbReference type="PROSITE" id="PS50048">
    <property type="entry name" value="ZN2_CY6_FUNGAL_2"/>
    <property type="match status" value="1"/>
</dbReference>
<dbReference type="AlphaFoldDB" id="A0A9P7G8E5"/>
<organism evidence="3 4">
    <name type="scientific">Asterophora parasitica</name>
    <dbReference type="NCBI Taxonomy" id="117018"/>
    <lineage>
        <taxon>Eukaryota</taxon>
        <taxon>Fungi</taxon>
        <taxon>Dikarya</taxon>
        <taxon>Basidiomycota</taxon>
        <taxon>Agaricomycotina</taxon>
        <taxon>Agaricomycetes</taxon>
        <taxon>Agaricomycetidae</taxon>
        <taxon>Agaricales</taxon>
        <taxon>Tricholomatineae</taxon>
        <taxon>Lyophyllaceae</taxon>
        <taxon>Asterophora</taxon>
    </lineage>
</organism>
<proteinExistence type="predicted"/>
<evidence type="ECO:0000313" key="4">
    <source>
        <dbReference type="Proteomes" id="UP000775547"/>
    </source>
</evidence>
<evidence type="ECO:0000256" key="1">
    <source>
        <dbReference type="SAM" id="MobiDB-lite"/>
    </source>
</evidence>
<gene>
    <name evidence="3" type="ORF">DXG03_007615</name>
</gene>
<dbReference type="GO" id="GO:0000981">
    <property type="term" value="F:DNA-binding transcription factor activity, RNA polymerase II-specific"/>
    <property type="evidence" value="ECO:0007669"/>
    <property type="project" value="InterPro"/>
</dbReference>